<dbReference type="Proteomes" id="UP000076552">
    <property type="component" value="Unassembled WGS sequence"/>
</dbReference>
<feature type="signal peptide" evidence="2">
    <location>
        <begin position="1"/>
        <end position="18"/>
    </location>
</feature>
<comment type="caution">
    <text evidence="3">The sequence shown here is derived from an EMBL/GenBank/DDBJ whole genome shotgun (WGS) entry which is preliminary data.</text>
</comment>
<evidence type="ECO:0000256" key="1">
    <source>
        <dbReference type="SAM" id="MobiDB-lite"/>
    </source>
</evidence>
<keyword evidence="4" id="KW-1185">Reference proteome</keyword>
<feature type="region of interest" description="Disordered" evidence="1">
    <location>
        <begin position="111"/>
        <end position="140"/>
    </location>
</feature>
<keyword evidence="2" id="KW-0732">Signal</keyword>
<organism evidence="3 4">
    <name type="scientific">Colletotrichum tofieldiae</name>
    <dbReference type="NCBI Taxonomy" id="708197"/>
    <lineage>
        <taxon>Eukaryota</taxon>
        <taxon>Fungi</taxon>
        <taxon>Dikarya</taxon>
        <taxon>Ascomycota</taxon>
        <taxon>Pezizomycotina</taxon>
        <taxon>Sordariomycetes</taxon>
        <taxon>Hypocreomycetidae</taxon>
        <taxon>Glomerellales</taxon>
        <taxon>Glomerellaceae</taxon>
        <taxon>Colletotrichum</taxon>
        <taxon>Colletotrichum spaethianum species complex</taxon>
    </lineage>
</organism>
<sequence length="159" mass="17623">MHLSAPALLASFLTVALALPTAKDAKFFAPSVQDLEGKIGIDSVDPSALRVDPVRVLDKIAHSSSHIPSLTKRRDVLLEEEDGKITKRSHIQVDPVEADVHVVRPSPHVVPANSPQLQAEVNQEPEETGRKEEKPAAPNAKYIPKFRVGYDTREWVRHY</sequence>
<gene>
    <name evidence="3" type="ORF">CT0861_09151</name>
</gene>
<feature type="chain" id="PRO_5007828195" evidence="2">
    <location>
        <begin position="19"/>
        <end position="159"/>
    </location>
</feature>
<evidence type="ECO:0000313" key="4">
    <source>
        <dbReference type="Proteomes" id="UP000076552"/>
    </source>
</evidence>
<accession>A0A161VSA0</accession>
<dbReference type="OrthoDB" id="4848684at2759"/>
<protein>
    <submittedName>
        <fullName evidence="3">Uncharacterized protein</fullName>
    </submittedName>
</protein>
<evidence type="ECO:0000313" key="3">
    <source>
        <dbReference type="EMBL" id="KZL74125.1"/>
    </source>
</evidence>
<proteinExistence type="predicted"/>
<evidence type="ECO:0000256" key="2">
    <source>
        <dbReference type="SAM" id="SignalP"/>
    </source>
</evidence>
<name>A0A161VSA0_9PEZI</name>
<dbReference type="AlphaFoldDB" id="A0A161VSA0"/>
<dbReference type="EMBL" id="LFIV01000036">
    <property type="protein sequence ID" value="KZL74125.1"/>
    <property type="molecule type" value="Genomic_DNA"/>
</dbReference>
<reference evidence="3 4" key="1">
    <citation type="submission" date="2015-06" db="EMBL/GenBank/DDBJ databases">
        <title>Survival trade-offs in plant roots during colonization by closely related pathogenic and mutualistic fungi.</title>
        <authorList>
            <person name="Hacquard S."/>
            <person name="Kracher B."/>
            <person name="Hiruma K."/>
            <person name="Weinman A."/>
            <person name="Muench P."/>
            <person name="Garrido Oter R."/>
            <person name="Ver Loren van Themaat E."/>
            <person name="Dallerey J.-F."/>
            <person name="Damm U."/>
            <person name="Henrissat B."/>
            <person name="Lespinet O."/>
            <person name="Thon M."/>
            <person name="Kemen E."/>
            <person name="McHardy A.C."/>
            <person name="Schulze-Lefert P."/>
            <person name="O'Connell R.J."/>
        </authorList>
    </citation>
    <scope>NUCLEOTIDE SEQUENCE [LARGE SCALE GENOMIC DNA]</scope>
    <source>
        <strain evidence="3 4">0861</strain>
    </source>
</reference>